<dbReference type="GeneID" id="57132985"/>
<accession>A0A9N7PB47</accession>
<dbReference type="PANTHER" id="PTHR10937:SF17">
    <property type="entry name" value="GLUCOSAMINE-FRUCTOSE-6-PHOSPHATE AMINOTRANSFERASE"/>
    <property type="match status" value="1"/>
</dbReference>
<dbReference type="Proteomes" id="UP000239650">
    <property type="component" value="Unassembled WGS sequence"/>
</dbReference>
<protein>
    <submittedName>
        <fullName evidence="1">Glutamine--fructose-6-phosphate aminotransferase [isomerizing]</fullName>
        <ecNumber evidence="1">2.6.1.16</ecNumber>
    </submittedName>
</protein>
<dbReference type="PROSITE" id="PS51464">
    <property type="entry name" value="SIS"/>
    <property type="match status" value="1"/>
</dbReference>
<name>A0A9N7PB47_LATSK</name>
<dbReference type="GO" id="GO:0006002">
    <property type="term" value="P:fructose 6-phosphate metabolic process"/>
    <property type="evidence" value="ECO:0007669"/>
    <property type="project" value="TreeGrafter"/>
</dbReference>
<dbReference type="EMBL" id="OKRC01000010">
    <property type="protein sequence ID" value="SPE22940.1"/>
    <property type="molecule type" value="Genomic_DNA"/>
</dbReference>
<dbReference type="AlphaFoldDB" id="A0A9N7PB47"/>
<evidence type="ECO:0000313" key="2">
    <source>
        <dbReference type="Proteomes" id="UP000239650"/>
    </source>
</evidence>
<sequence length="359" mass="41295">MDQKPTMMTYIREEAEYLKNMLNHYPNNIPTIDGREWLLLATGSSINAAYSAKYYIEHLTDVIIEIEEPFKFHYYEKLRPAIDVVIGISQSGESTSTIDALKKIKLERPTVRTYAVTSNLTSEITQVVDRVIDIEMGEERVGYVTKGFSMTTFKLMLMGLKTARERGQITSEQEQLELKQFATAIEEIPNIINKTETFFERWQAEFSKATRFTALGCGSVMGTVLEMQTKFCETVRVPSQGMDIEVFMHGPYLEVNRNHQMFFIESNSPVNDRLTRLKEYETQYVDNLYTITLNDTVDERTIALDLSQIDEYKAPLFTIIPFQVLAHHIAEELGRNLTQRIYTDFGVAMQSKTKPGNYA</sequence>
<dbReference type="Pfam" id="PF01380">
    <property type="entry name" value="SIS"/>
    <property type="match status" value="1"/>
</dbReference>
<comment type="caution">
    <text evidence="1">The sequence shown here is derived from an EMBL/GenBank/DDBJ whole genome shotgun (WGS) entry which is preliminary data.</text>
</comment>
<dbReference type="EC" id="2.6.1.16" evidence="1"/>
<dbReference type="InterPro" id="IPR035490">
    <property type="entry name" value="GlmS/FrlB_SIS"/>
</dbReference>
<dbReference type="RefSeq" id="WP_035145593.1">
    <property type="nucleotide sequence ID" value="NZ_BJLN01000014.1"/>
</dbReference>
<dbReference type="GO" id="GO:0006487">
    <property type="term" value="P:protein N-linked glycosylation"/>
    <property type="evidence" value="ECO:0007669"/>
    <property type="project" value="TreeGrafter"/>
</dbReference>
<keyword evidence="1" id="KW-0032">Aminotransferase</keyword>
<dbReference type="InterPro" id="IPR035466">
    <property type="entry name" value="GlmS/AgaS_SIS"/>
</dbReference>
<organism evidence="1 2">
    <name type="scientific">Latilactobacillus sakei</name>
    <name type="common">Lactobacillus sakei</name>
    <dbReference type="NCBI Taxonomy" id="1599"/>
    <lineage>
        <taxon>Bacteria</taxon>
        <taxon>Bacillati</taxon>
        <taxon>Bacillota</taxon>
        <taxon>Bacilli</taxon>
        <taxon>Lactobacillales</taxon>
        <taxon>Lactobacillaceae</taxon>
        <taxon>Latilactobacillus</taxon>
    </lineage>
</organism>
<dbReference type="CDD" id="cd05008">
    <property type="entry name" value="SIS_GlmS_GlmD_1"/>
    <property type="match status" value="1"/>
</dbReference>
<dbReference type="Gene3D" id="3.40.50.10490">
    <property type="entry name" value="Glucose-6-phosphate isomerase like protein, domain 1"/>
    <property type="match status" value="2"/>
</dbReference>
<proteinExistence type="predicted"/>
<dbReference type="GO" id="GO:0006047">
    <property type="term" value="P:UDP-N-acetylglucosamine metabolic process"/>
    <property type="evidence" value="ECO:0007669"/>
    <property type="project" value="TreeGrafter"/>
</dbReference>
<dbReference type="PANTHER" id="PTHR10937">
    <property type="entry name" value="GLUCOSAMINE--FRUCTOSE-6-PHOSPHATE AMINOTRANSFERASE, ISOMERIZING"/>
    <property type="match status" value="1"/>
</dbReference>
<evidence type="ECO:0000313" key="1">
    <source>
        <dbReference type="EMBL" id="SPE22940.1"/>
    </source>
</evidence>
<dbReference type="InterPro" id="IPR046348">
    <property type="entry name" value="SIS_dom_sf"/>
</dbReference>
<dbReference type="SUPFAM" id="SSF53697">
    <property type="entry name" value="SIS domain"/>
    <property type="match status" value="1"/>
</dbReference>
<dbReference type="GO" id="GO:0097367">
    <property type="term" value="F:carbohydrate derivative binding"/>
    <property type="evidence" value="ECO:0007669"/>
    <property type="project" value="InterPro"/>
</dbReference>
<dbReference type="CDD" id="cd05009">
    <property type="entry name" value="SIS_GlmS_GlmD_2"/>
    <property type="match status" value="1"/>
</dbReference>
<gene>
    <name evidence="1" type="primary">nodM</name>
    <name evidence="1" type="ORF">LAS9267_01840</name>
</gene>
<reference evidence="1 2" key="1">
    <citation type="submission" date="2018-02" db="EMBL/GenBank/DDBJ databases">
        <authorList>
            <person name="Rodrigo-Torres L."/>
            <person name="Arahal R. D."/>
            <person name="Lucena T."/>
        </authorList>
    </citation>
    <scope>NUCLEOTIDE SEQUENCE [LARGE SCALE GENOMIC DNA]</scope>
    <source>
        <strain evidence="1 2">CECT 9267</strain>
    </source>
</reference>
<keyword evidence="1" id="KW-0808">Transferase</keyword>
<dbReference type="GO" id="GO:0004360">
    <property type="term" value="F:glutamine-fructose-6-phosphate transaminase (isomerizing) activity"/>
    <property type="evidence" value="ECO:0007669"/>
    <property type="project" value="UniProtKB-EC"/>
</dbReference>
<dbReference type="InterPro" id="IPR001347">
    <property type="entry name" value="SIS_dom"/>
</dbReference>